<evidence type="ECO:0000313" key="1">
    <source>
        <dbReference type="EMBL" id="CAM9712473.1"/>
    </source>
</evidence>
<organism evidence="1 2">
    <name type="scientific">Rangifer tarandus platyrhynchus</name>
    <name type="common">Svalbard reindeer</name>
    <dbReference type="NCBI Taxonomy" id="3082113"/>
    <lineage>
        <taxon>Eukaryota</taxon>
        <taxon>Metazoa</taxon>
        <taxon>Chordata</taxon>
        <taxon>Craniata</taxon>
        <taxon>Vertebrata</taxon>
        <taxon>Euteleostomi</taxon>
        <taxon>Mammalia</taxon>
        <taxon>Eutheria</taxon>
        <taxon>Laurasiatheria</taxon>
        <taxon>Artiodactyla</taxon>
        <taxon>Ruminantia</taxon>
        <taxon>Pecora</taxon>
        <taxon>Cervidae</taxon>
        <taxon>Odocoileinae</taxon>
        <taxon>Rangifer</taxon>
    </lineage>
</organism>
<proteinExistence type="predicted"/>
<feature type="non-terminal residue" evidence="1">
    <location>
        <position position="76"/>
    </location>
</feature>
<dbReference type="Proteomes" id="UP001162501">
    <property type="component" value="Chromosome 16"/>
</dbReference>
<evidence type="ECO:0000313" key="2">
    <source>
        <dbReference type="Proteomes" id="UP001162501"/>
    </source>
</evidence>
<protein>
    <submittedName>
        <fullName evidence="1">Uncharacterized protein</fullName>
    </submittedName>
</protein>
<reference evidence="1" key="2">
    <citation type="submission" date="2025-03" db="EMBL/GenBank/DDBJ databases">
        <authorList>
            <consortium name="ELIXIR-Norway"/>
            <consortium name="Elixir Norway"/>
        </authorList>
    </citation>
    <scope>NUCLEOTIDE SEQUENCE</scope>
</reference>
<accession>A0AC59YI67</accession>
<reference evidence="1" key="1">
    <citation type="submission" date="2023-05" db="EMBL/GenBank/DDBJ databases">
        <authorList>
            <consortium name="ELIXIR-Norway"/>
        </authorList>
    </citation>
    <scope>NUCLEOTIDE SEQUENCE</scope>
</reference>
<sequence length="76" mass="8748">MAVGMPFFSSCTLGPELRAQFPRQQGREEEFHLLEAEQAVNRIMARCPAIQPFLVLRNKSHQGQRLDAEDLWYGET</sequence>
<dbReference type="EMBL" id="OX596100">
    <property type="protein sequence ID" value="CAM9712473.1"/>
    <property type="molecule type" value="Genomic_DNA"/>
</dbReference>
<name>A0AC59YI67_RANTA</name>
<gene>
    <name evidence="1" type="ORF">MRATA1EN22A_LOCUS6381</name>
</gene>